<evidence type="ECO:0000256" key="1">
    <source>
        <dbReference type="SAM" id="MobiDB-lite"/>
    </source>
</evidence>
<evidence type="ECO:0000313" key="3">
    <source>
        <dbReference type="EMBL" id="MFC4691419.1"/>
    </source>
</evidence>
<dbReference type="RefSeq" id="WP_375252320.1">
    <property type="nucleotide sequence ID" value="NZ_JBHSHB010000024.1"/>
</dbReference>
<dbReference type="InterPro" id="IPR025737">
    <property type="entry name" value="FApF"/>
</dbReference>
<feature type="compositionally biased region" description="Basic and acidic residues" evidence="1">
    <location>
        <begin position="294"/>
        <end position="313"/>
    </location>
</feature>
<feature type="chain" id="PRO_5045298515" evidence="2">
    <location>
        <begin position="22"/>
        <end position="330"/>
    </location>
</feature>
<protein>
    <submittedName>
        <fullName evidence="3">Transporter</fullName>
    </submittedName>
</protein>
<comment type="caution">
    <text evidence="3">The sequence shown here is derived from an EMBL/GenBank/DDBJ whole genome shotgun (WGS) entry which is preliminary data.</text>
</comment>
<feature type="signal peptide" evidence="2">
    <location>
        <begin position="1"/>
        <end position="21"/>
    </location>
</feature>
<accession>A0ABV9LBF4</accession>
<proteinExistence type="predicted"/>
<keyword evidence="4" id="KW-1185">Reference proteome</keyword>
<dbReference type="Proteomes" id="UP001595878">
    <property type="component" value="Unassembled WGS sequence"/>
</dbReference>
<name>A0ABV9LBF4_9FLAO</name>
<dbReference type="EMBL" id="JBHSHB010000024">
    <property type="protein sequence ID" value="MFC4691419.1"/>
    <property type="molecule type" value="Genomic_DNA"/>
</dbReference>
<keyword evidence="2" id="KW-0732">Signal</keyword>
<sequence length="330" mass="37069">MHTVRIIVTLLICVATTSSITAQYTETINSNRPGESQGAFSVGTRVLQVETGFDIGNDTHSLLQTDTDILGYNLNLRYGLFFEKLELNGLMRYQRNEVSFISGSASPDVIAGLETVQIGAKYLIYDPYKYASDEVNLYSYHANRRFKWKSLIPAVTVYAGGVFDFTNSQFNSIREDGISPNLALILQHNWGRWVWVNNIIVDRAGTTYPTNSWITTLTHSFNSKFAGFAEYQLIDGDLYADYLVRAGAAYLITKNLQVDLSGLANFKDTPTRWNVSAGVSYRLDLHEKDEIIKDRDADGDKKSSSKRQAERINKNKKRKDAVDPDGDGIK</sequence>
<dbReference type="Pfam" id="PF13557">
    <property type="entry name" value="Phenol_MetA_deg"/>
    <property type="match status" value="1"/>
</dbReference>
<evidence type="ECO:0000313" key="4">
    <source>
        <dbReference type="Proteomes" id="UP001595878"/>
    </source>
</evidence>
<reference evidence="4" key="1">
    <citation type="journal article" date="2019" name="Int. J. Syst. Evol. Microbiol.">
        <title>The Global Catalogue of Microorganisms (GCM) 10K type strain sequencing project: providing services to taxonomists for standard genome sequencing and annotation.</title>
        <authorList>
            <consortium name="The Broad Institute Genomics Platform"/>
            <consortium name="The Broad Institute Genome Sequencing Center for Infectious Disease"/>
            <person name="Wu L."/>
            <person name="Ma J."/>
        </authorList>
    </citation>
    <scope>NUCLEOTIDE SEQUENCE [LARGE SCALE GENOMIC DNA]</scope>
    <source>
        <strain evidence="4">CGMCC 4.7427</strain>
    </source>
</reference>
<feature type="region of interest" description="Disordered" evidence="1">
    <location>
        <begin position="294"/>
        <end position="330"/>
    </location>
</feature>
<gene>
    <name evidence="3" type="ORF">ACFO5T_13350</name>
</gene>
<evidence type="ECO:0000256" key="2">
    <source>
        <dbReference type="SAM" id="SignalP"/>
    </source>
</evidence>
<organism evidence="3 4">
    <name type="scientific">Dokdonia genika</name>
    <dbReference type="NCBI Taxonomy" id="308113"/>
    <lineage>
        <taxon>Bacteria</taxon>
        <taxon>Pseudomonadati</taxon>
        <taxon>Bacteroidota</taxon>
        <taxon>Flavobacteriia</taxon>
        <taxon>Flavobacteriales</taxon>
        <taxon>Flavobacteriaceae</taxon>
        <taxon>Dokdonia</taxon>
    </lineage>
</organism>